<organism evidence="2 3">
    <name type="scientific">Pedobacter rhodius</name>
    <dbReference type="NCBI Taxonomy" id="3004098"/>
    <lineage>
        <taxon>Bacteria</taxon>
        <taxon>Pseudomonadati</taxon>
        <taxon>Bacteroidota</taxon>
        <taxon>Sphingobacteriia</taxon>
        <taxon>Sphingobacteriales</taxon>
        <taxon>Sphingobacteriaceae</taxon>
        <taxon>Pedobacter</taxon>
    </lineage>
</organism>
<dbReference type="EMBL" id="JAPWGL010000006">
    <property type="protein sequence ID" value="MCZ4225370.1"/>
    <property type="molecule type" value="Genomic_DNA"/>
</dbReference>
<dbReference type="InterPro" id="IPR035940">
    <property type="entry name" value="CAP_sf"/>
</dbReference>
<keyword evidence="3" id="KW-1185">Reference proteome</keyword>
<comment type="caution">
    <text evidence="2">The sequence shown here is derived from an EMBL/GenBank/DDBJ whole genome shotgun (WGS) entry which is preliminary data.</text>
</comment>
<proteinExistence type="predicted"/>
<dbReference type="Pfam" id="PF00188">
    <property type="entry name" value="CAP"/>
    <property type="match status" value="1"/>
</dbReference>
<dbReference type="SUPFAM" id="SSF55797">
    <property type="entry name" value="PR-1-like"/>
    <property type="match status" value="1"/>
</dbReference>
<feature type="domain" description="SCP" evidence="1">
    <location>
        <begin position="21"/>
        <end position="131"/>
    </location>
</feature>
<dbReference type="InterPro" id="IPR014044">
    <property type="entry name" value="CAP_dom"/>
</dbReference>
<accession>A0ABT4L2S5</accession>
<evidence type="ECO:0000313" key="3">
    <source>
        <dbReference type="Proteomes" id="UP001144341"/>
    </source>
</evidence>
<gene>
    <name evidence="2" type="ORF">O0931_18800</name>
</gene>
<dbReference type="Proteomes" id="UP001144341">
    <property type="component" value="Unassembled WGS sequence"/>
</dbReference>
<dbReference type="PANTHER" id="PTHR31157">
    <property type="entry name" value="SCP DOMAIN-CONTAINING PROTEIN"/>
    <property type="match status" value="1"/>
</dbReference>
<evidence type="ECO:0000259" key="1">
    <source>
        <dbReference type="Pfam" id="PF00188"/>
    </source>
</evidence>
<sequence length="145" mass="16052">MASCKKEVQERADVEIKEEILNKLNNLRVSGCTCGTDIMPAVKKVVWNIALEKTAKAHAADMVNRNYFSHISPEGVPAIQRSRQEGYAGLSIGEVIARNYTTVDEVIEGWKASESHCKAMMDAEFDEVGAGKTGTYWVMDLGRKN</sequence>
<dbReference type="RefSeq" id="WP_269417027.1">
    <property type="nucleotide sequence ID" value="NZ_JAPWGL010000006.1"/>
</dbReference>
<evidence type="ECO:0000313" key="2">
    <source>
        <dbReference type="EMBL" id="MCZ4225370.1"/>
    </source>
</evidence>
<protein>
    <submittedName>
        <fullName evidence="2">CAP domain-containing protein</fullName>
    </submittedName>
</protein>
<dbReference type="PANTHER" id="PTHR31157:SF1">
    <property type="entry name" value="SCP DOMAIN-CONTAINING PROTEIN"/>
    <property type="match status" value="1"/>
</dbReference>
<reference evidence="2" key="1">
    <citation type="submission" date="2022-12" db="EMBL/GenBank/DDBJ databases">
        <title>Genome sequence of SJ11.</title>
        <authorList>
            <person name="Woo H."/>
        </authorList>
    </citation>
    <scope>NUCLEOTIDE SEQUENCE</scope>
    <source>
        <strain evidence="2">SJ11</strain>
    </source>
</reference>
<dbReference type="Gene3D" id="3.40.33.10">
    <property type="entry name" value="CAP"/>
    <property type="match status" value="1"/>
</dbReference>
<name>A0ABT4L2S5_9SPHI</name>
<dbReference type="CDD" id="cd05379">
    <property type="entry name" value="CAP_bacterial"/>
    <property type="match status" value="1"/>
</dbReference>